<reference evidence="1" key="1">
    <citation type="journal article" date="2021" name="Sci. Adv.">
        <title>The American lobster genome reveals insights on longevity, neural, and immune adaptations.</title>
        <authorList>
            <person name="Polinski J.M."/>
            <person name="Zimin A.V."/>
            <person name="Clark K.F."/>
            <person name="Kohn A.B."/>
            <person name="Sadowski N."/>
            <person name="Timp W."/>
            <person name="Ptitsyn A."/>
            <person name="Khanna P."/>
            <person name="Romanova D.Y."/>
            <person name="Williams P."/>
            <person name="Greenwood S.J."/>
            <person name="Moroz L.L."/>
            <person name="Walt D.R."/>
            <person name="Bodnar A.G."/>
        </authorList>
    </citation>
    <scope>NUCLEOTIDE SEQUENCE</scope>
    <source>
        <strain evidence="1">GMGI-L3</strain>
    </source>
</reference>
<proteinExistence type="predicted"/>
<accession>A0A8J5MQG2</accession>
<evidence type="ECO:0000313" key="2">
    <source>
        <dbReference type="Proteomes" id="UP000747542"/>
    </source>
</evidence>
<evidence type="ECO:0000313" key="1">
    <source>
        <dbReference type="EMBL" id="KAG7159981.1"/>
    </source>
</evidence>
<dbReference type="EMBL" id="JAHLQT010031743">
    <property type="protein sequence ID" value="KAG7159981.1"/>
    <property type="molecule type" value="Genomic_DNA"/>
</dbReference>
<sequence length="66" mass="7110">MLWLGSLRPEFGPCLVDMAAPVDLQLSSGPSTLDLNSGVQKTSCVRHPICRSSSNSAWMTRKGCSE</sequence>
<protein>
    <submittedName>
        <fullName evidence="1">Uncharacterized protein</fullName>
    </submittedName>
</protein>
<comment type="caution">
    <text evidence="1">The sequence shown here is derived from an EMBL/GenBank/DDBJ whole genome shotgun (WGS) entry which is preliminary data.</text>
</comment>
<gene>
    <name evidence="1" type="ORF">Hamer_G017423</name>
</gene>
<dbReference type="Proteomes" id="UP000747542">
    <property type="component" value="Unassembled WGS sequence"/>
</dbReference>
<name>A0A8J5MQG2_HOMAM</name>
<keyword evidence="2" id="KW-1185">Reference proteome</keyword>
<dbReference type="AlphaFoldDB" id="A0A8J5MQG2"/>
<organism evidence="1 2">
    <name type="scientific">Homarus americanus</name>
    <name type="common">American lobster</name>
    <dbReference type="NCBI Taxonomy" id="6706"/>
    <lineage>
        <taxon>Eukaryota</taxon>
        <taxon>Metazoa</taxon>
        <taxon>Ecdysozoa</taxon>
        <taxon>Arthropoda</taxon>
        <taxon>Crustacea</taxon>
        <taxon>Multicrustacea</taxon>
        <taxon>Malacostraca</taxon>
        <taxon>Eumalacostraca</taxon>
        <taxon>Eucarida</taxon>
        <taxon>Decapoda</taxon>
        <taxon>Pleocyemata</taxon>
        <taxon>Astacidea</taxon>
        <taxon>Nephropoidea</taxon>
        <taxon>Nephropidae</taxon>
        <taxon>Homarus</taxon>
    </lineage>
</organism>